<reference evidence="1 2" key="1">
    <citation type="journal article" date="2016" name="Mol. Biol. Evol.">
        <title>Genome-Wide Survey of Gut Fungi (Harpellales) Reveals the First Horizontally Transferred Ubiquitin Gene from a Mosquito Host.</title>
        <authorList>
            <person name="Wang Y."/>
            <person name="White M.M."/>
            <person name="Kvist S."/>
            <person name="Moncalvo J.M."/>
        </authorList>
    </citation>
    <scope>NUCLEOTIDE SEQUENCE [LARGE SCALE GENOMIC DNA]</scope>
    <source>
        <strain evidence="1 2">ALG-7-W6</strain>
    </source>
</reference>
<gene>
    <name evidence="1" type="ORF">AYI68_g1885</name>
</gene>
<evidence type="ECO:0000313" key="1">
    <source>
        <dbReference type="EMBL" id="OLY83963.1"/>
    </source>
</evidence>
<sequence length="129" mass="14862">MKKEKNKANFSVIDEGMQTYKYDLCFWAICRTWKANNVSCIHSLLFLWRGDGYTRLDNTATALFLRIEREWGGSGCVCGQIAVTLHLLPKFRKRLNCTFESIYIVSDKIAYIPLRGTELHSAHILRSLA</sequence>
<proteinExistence type="predicted"/>
<dbReference type="AlphaFoldDB" id="A0A1R0H4D4"/>
<dbReference type="EMBL" id="LSSL01000678">
    <property type="protein sequence ID" value="OLY83963.1"/>
    <property type="molecule type" value="Genomic_DNA"/>
</dbReference>
<keyword evidence="2" id="KW-1185">Reference proteome</keyword>
<protein>
    <submittedName>
        <fullName evidence="1">Uncharacterized protein</fullName>
    </submittedName>
</protein>
<organism evidence="1 2">
    <name type="scientific">Smittium mucronatum</name>
    <dbReference type="NCBI Taxonomy" id="133383"/>
    <lineage>
        <taxon>Eukaryota</taxon>
        <taxon>Fungi</taxon>
        <taxon>Fungi incertae sedis</taxon>
        <taxon>Zoopagomycota</taxon>
        <taxon>Kickxellomycotina</taxon>
        <taxon>Harpellomycetes</taxon>
        <taxon>Harpellales</taxon>
        <taxon>Legeriomycetaceae</taxon>
        <taxon>Smittium</taxon>
    </lineage>
</organism>
<accession>A0A1R0H4D4</accession>
<name>A0A1R0H4D4_9FUNG</name>
<comment type="caution">
    <text evidence="1">The sequence shown here is derived from an EMBL/GenBank/DDBJ whole genome shotgun (WGS) entry which is preliminary data.</text>
</comment>
<evidence type="ECO:0000313" key="2">
    <source>
        <dbReference type="Proteomes" id="UP000187455"/>
    </source>
</evidence>
<dbReference type="Proteomes" id="UP000187455">
    <property type="component" value="Unassembled WGS sequence"/>
</dbReference>